<dbReference type="GO" id="GO:0009055">
    <property type="term" value="F:electron transfer activity"/>
    <property type="evidence" value="ECO:0007669"/>
    <property type="project" value="InterPro"/>
</dbReference>
<evidence type="ECO:0000313" key="7">
    <source>
        <dbReference type="EMBL" id="RPF49539.1"/>
    </source>
</evidence>
<dbReference type="Pfam" id="PF09699">
    <property type="entry name" value="Paired_CXXCH_1"/>
    <property type="match status" value="1"/>
</dbReference>
<evidence type="ECO:0000256" key="4">
    <source>
        <dbReference type="PROSITE-ProRule" id="PRU00433"/>
    </source>
</evidence>
<organism evidence="7 8">
    <name type="scientific">Thermodesulfitimonas autotrophica</name>
    <dbReference type="NCBI Taxonomy" id="1894989"/>
    <lineage>
        <taxon>Bacteria</taxon>
        <taxon>Bacillati</taxon>
        <taxon>Bacillota</taxon>
        <taxon>Clostridia</taxon>
        <taxon>Thermoanaerobacterales</taxon>
        <taxon>Thermoanaerobacteraceae</taxon>
        <taxon>Thermodesulfitimonas</taxon>
    </lineage>
</organism>
<dbReference type="SUPFAM" id="SSF48695">
    <property type="entry name" value="Multiheme cytochromes"/>
    <property type="match status" value="2"/>
</dbReference>
<evidence type="ECO:0000256" key="3">
    <source>
        <dbReference type="ARBA" id="ARBA00023004"/>
    </source>
</evidence>
<dbReference type="PANTHER" id="PTHR35038:SF6">
    <property type="entry name" value="SURFACE LOCALIZED DECAHEME CYTOCHROME C LIPOPROTEIN"/>
    <property type="match status" value="1"/>
</dbReference>
<dbReference type="AlphaFoldDB" id="A0A3N5AWZ4"/>
<feature type="domain" description="Cytochrome c" evidence="6">
    <location>
        <begin position="141"/>
        <end position="237"/>
    </location>
</feature>
<dbReference type="GO" id="GO:0046872">
    <property type="term" value="F:metal ion binding"/>
    <property type="evidence" value="ECO:0007669"/>
    <property type="project" value="UniProtKB-KW"/>
</dbReference>
<dbReference type="PANTHER" id="PTHR35038">
    <property type="entry name" value="DISSIMILATORY SULFITE REDUCTASE SIRA"/>
    <property type="match status" value="1"/>
</dbReference>
<evidence type="ECO:0000256" key="2">
    <source>
        <dbReference type="ARBA" id="ARBA00022729"/>
    </source>
</evidence>
<protein>
    <submittedName>
        <fullName evidence="7">Putative CXXCH cytochrome family protein</fullName>
    </submittedName>
</protein>
<keyword evidence="2 5" id="KW-0732">Signal</keyword>
<feature type="signal peptide" evidence="5">
    <location>
        <begin position="1"/>
        <end position="24"/>
    </location>
</feature>
<dbReference type="RefSeq" id="WP_170157659.1">
    <property type="nucleotide sequence ID" value="NZ_RKRE01000001.1"/>
</dbReference>
<dbReference type="PROSITE" id="PS51007">
    <property type="entry name" value="CYTC"/>
    <property type="match status" value="1"/>
</dbReference>
<evidence type="ECO:0000256" key="1">
    <source>
        <dbReference type="ARBA" id="ARBA00022723"/>
    </source>
</evidence>
<keyword evidence="8" id="KW-1185">Reference proteome</keyword>
<keyword evidence="3 4" id="KW-0408">Iron</keyword>
<dbReference type="NCBIfam" id="TIGR01905">
    <property type="entry name" value="paired_CXXCH_1"/>
    <property type="match status" value="1"/>
</dbReference>
<dbReference type="EMBL" id="RKRE01000001">
    <property type="protein sequence ID" value="RPF49539.1"/>
    <property type="molecule type" value="Genomic_DNA"/>
</dbReference>
<accession>A0A3N5AWZ4</accession>
<dbReference type="InterPro" id="IPR036280">
    <property type="entry name" value="Multihaem_cyt_sf"/>
</dbReference>
<proteinExistence type="predicted"/>
<feature type="chain" id="PRO_5017974544" evidence="5">
    <location>
        <begin position="25"/>
        <end position="397"/>
    </location>
</feature>
<reference evidence="7 8" key="1">
    <citation type="submission" date="2018-11" db="EMBL/GenBank/DDBJ databases">
        <title>Genomic Encyclopedia of Type Strains, Phase IV (KMG-IV): sequencing the most valuable type-strain genomes for metagenomic binning, comparative biology and taxonomic classification.</title>
        <authorList>
            <person name="Goeker M."/>
        </authorList>
    </citation>
    <scope>NUCLEOTIDE SEQUENCE [LARGE SCALE GENOMIC DNA]</scope>
    <source>
        <strain evidence="7 8">DSM 102936</strain>
    </source>
</reference>
<dbReference type="InterPro" id="IPR010177">
    <property type="entry name" value="Paired_CXXCH_1"/>
</dbReference>
<dbReference type="GO" id="GO:0020037">
    <property type="term" value="F:heme binding"/>
    <property type="evidence" value="ECO:0007669"/>
    <property type="project" value="InterPro"/>
</dbReference>
<evidence type="ECO:0000259" key="6">
    <source>
        <dbReference type="PROSITE" id="PS51007"/>
    </source>
</evidence>
<comment type="caution">
    <text evidence="7">The sequence shown here is derived from an EMBL/GenBank/DDBJ whole genome shotgun (WGS) entry which is preliminary data.</text>
</comment>
<evidence type="ECO:0000256" key="5">
    <source>
        <dbReference type="SAM" id="SignalP"/>
    </source>
</evidence>
<dbReference type="InterPro" id="IPR051829">
    <property type="entry name" value="Multiheme_Cytochr_ET"/>
</dbReference>
<sequence>MRRLSLVSCILLLALLAFPAYCLAWTHGQFTATTDACAGCHVAHAGQAAKLLKVGPPEAALCFLCHGDGGTSAPYDVEDGYTVGAAVYPSTAGGFVYEFKDLNANYAIDPGELIPVTSRHNVWGVVYESGPLVLDPAAVTLAIPGGSNAFTGTGFTCTSCHDPHGGGATPDPATGLITGSATTPNPRLLRKTITVGTATYSDLYVSFKFETVGTFTYGTPSVASGVYRVIQYVDGSTNWCGACHVKFQTDDPDTVPGAGHAVFYYGMWRHPVNVHVIPPPATSTATFDGSIATGTPLEIKPTGSNISGLQYVRNLGCLTCHRAHSTTATMAGWASSWPRSEGGTSSSSALLRMDNRGVCFNCHRSGEYNCWQDTRIDCSKCHPGAHVVTVDCTLCHL</sequence>
<dbReference type="InterPro" id="IPR009056">
    <property type="entry name" value="Cyt_c-like_dom"/>
</dbReference>
<dbReference type="Proteomes" id="UP000282654">
    <property type="component" value="Unassembled WGS sequence"/>
</dbReference>
<dbReference type="GO" id="GO:0016491">
    <property type="term" value="F:oxidoreductase activity"/>
    <property type="evidence" value="ECO:0007669"/>
    <property type="project" value="TreeGrafter"/>
</dbReference>
<keyword evidence="1 4" id="KW-0479">Metal-binding</keyword>
<gene>
    <name evidence="7" type="ORF">EDD75_0356</name>
</gene>
<name>A0A3N5AWZ4_9THEO</name>
<evidence type="ECO:0000313" key="8">
    <source>
        <dbReference type="Proteomes" id="UP000282654"/>
    </source>
</evidence>
<keyword evidence="4" id="KW-0349">Heme</keyword>